<organism evidence="2 3">
    <name type="scientific">Teichococcus aerophilus</name>
    <dbReference type="NCBI Taxonomy" id="1224513"/>
    <lineage>
        <taxon>Bacteria</taxon>
        <taxon>Pseudomonadati</taxon>
        <taxon>Pseudomonadota</taxon>
        <taxon>Alphaproteobacteria</taxon>
        <taxon>Acetobacterales</taxon>
        <taxon>Roseomonadaceae</taxon>
        <taxon>Roseomonas</taxon>
    </lineage>
</organism>
<feature type="region of interest" description="Disordered" evidence="1">
    <location>
        <begin position="50"/>
        <end position="77"/>
    </location>
</feature>
<accession>A0ABR7RSA1</accession>
<evidence type="ECO:0000313" key="3">
    <source>
        <dbReference type="Proteomes" id="UP000626026"/>
    </source>
</evidence>
<comment type="caution">
    <text evidence="2">The sequence shown here is derived from an EMBL/GenBank/DDBJ whole genome shotgun (WGS) entry which is preliminary data.</text>
</comment>
<feature type="compositionally biased region" description="Basic and acidic residues" evidence="1">
    <location>
        <begin position="62"/>
        <end position="77"/>
    </location>
</feature>
<dbReference type="Proteomes" id="UP000626026">
    <property type="component" value="Unassembled WGS sequence"/>
</dbReference>
<proteinExistence type="predicted"/>
<dbReference type="EMBL" id="JACTVA010000045">
    <property type="protein sequence ID" value="MBC9209096.1"/>
    <property type="molecule type" value="Genomic_DNA"/>
</dbReference>
<protein>
    <submittedName>
        <fullName evidence="2">Uncharacterized protein</fullName>
    </submittedName>
</protein>
<dbReference type="RefSeq" id="WP_187786237.1">
    <property type="nucleotide sequence ID" value="NZ_JACTVA010000045.1"/>
</dbReference>
<keyword evidence="3" id="KW-1185">Reference proteome</keyword>
<feature type="region of interest" description="Disordered" evidence="1">
    <location>
        <begin position="126"/>
        <end position="172"/>
    </location>
</feature>
<reference evidence="2 3" key="1">
    <citation type="journal article" date="2013" name="Int. J. Syst. Evol. Microbiol.">
        <title>Roseomonas aerophila sp. nov., isolated from air.</title>
        <authorList>
            <person name="Kim S.J."/>
            <person name="Weon H.Y."/>
            <person name="Ahn J.H."/>
            <person name="Hong S.B."/>
            <person name="Seok S.J."/>
            <person name="Whang K.S."/>
            <person name="Kwon S.W."/>
        </authorList>
    </citation>
    <scope>NUCLEOTIDE SEQUENCE [LARGE SCALE GENOMIC DNA]</scope>
    <source>
        <strain evidence="2 3">NBRC 108923</strain>
    </source>
</reference>
<evidence type="ECO:0000313" key="2">
    <source>
        <dbReference type="EMBL" id="MBC9209096.1"/>
    </source>
</evidence>
<evidence type="ECO:0000256" key="1">
    <source>
        <dbReference type="SAM" id="MobiDB-lite"/>
    </source>
</evidence>
<gene>
    <name evidence="2" type="ORF">IBL26_19795</name>
</gene>
<sequence length="172" mass="19427">MSAPIATERRILTDSEFEAVSRSHYPAVSQLDRPGLVELARVVREFRDKARDVSRQRRRELRGKAEPRGANVARDESGLGRKKEVFVSALKRVNREMTRQAELARPRSQGEISQEALALHRASLLRHYPAPGRTPDQGMRAVPSGRRRMQVDPRKVGSVSQANRNAQARRDG</sequence>
<name>A0ABR7RSA1_9PROT</name>